<reference evidence="2" key="1">
    <citation type="journal article" date="2019" name="Int. J. Syst. Evol. Microbiol.">
        <title>The Global Catalogue of Microorganisms (GCM) 10K type strain sequencing project: providing services to taxonomists for standard genome sequencing and annotation.</title>
        <authorList>
            <consortium name="The Broad Institute Genomics Platform"/>
            <consortium name="The Broad Institute Genome Sequencing Center for Infectious Disease"/>
            <person name="Wu L."/>
            <person name="Ma J."/>
        </authorList>
    </citation>
    <scope>NUCLEOTIDE SEQUENCE [LARGE SCALE GENOMIC DNA]</scope>
    <source>
        <strain evidence="2">KCTC 22228</strain>
    </source>
</reference>
<keyword evidence="2" id="KW-1185">Reference proteome</keyword>
<accession>A0ABQ2YPH1</accession>
<name>A0ABQ2YPH1_9GAMM</name>
<sequence length="60" mass="7177">MSLSSRVPQDLLKELDQRFPSQCPDINDSERQIWINKGKREVVEFLKLVYEEQNENILQE</sequence>
<dbReference type="Proteomes" id="UP000653056">
    <property type="component" value="Unassembled WGS sequence"/>
</dbReference>
<evidence type="ECO:0000313" key="1">
    <source>
        <dbReference type="EMBL" id="GGX91111.1"/>
    </source>
</evidence>
<protein>
    <submittedName>
        <fullName evidence="1">Uncharacterized protein</fullName>
    </submittedName>
</protein>
<comment type="caution">
    <text evidence="1">The sequence shown here is derived from an EMBL/GenBank/DDBJ whole genome shotgun (WGS) entry which is preliminary data.</text>
</comment>
<gene>
    <name evidence="1" type="ORF">GCM10007160_18240</name>
</gene>
<organism evidence="1 2">
    <name type="scientific">Litchfieldella qijiaojingensis</name>
    <dbReference type="NCBI Taxonomy" id="980347"/>
    <lineage>
        <taxon>Bacteria</taxon>
        <taxon>Pseudomonadati</taxon>
        <taxon>Pseudomonadota</taxon>
        <taxon>Gammaproteobacteria</taxon>
        <taxon>Oceanospirillales</taxon>
        <taxon>Halomonadaceae</taxon>
        <taxon>Litchfieldella</taxon>
    </lineage>
</organism>
<proteinExistence type="predicted"/>
<dbReference type="EMBL" id="BMXS01000007">
    <property type="protein sequence ID" value="GGX91111.1"/>
    <property type="molecule type" value="Genomic_DNA"/>
</dbReference>
<evidence type="ECO:0000313" key="2">
    <source>
        <dbReference type="Proteomes" id="UP000653056"/>
    </source>
</evidence>